<accession>A0A512H3E2</accession>
<reference evidence="1 2" key="1">
    <citation type="submission" date="2019-07" db="EMBL/GenBank/DDBJ databases">
        <title>Whole genome shotgun sequence of Rhodospirillum oryzae NBRC 107573.</title>
        <authorList>
            <person name="Hosoyama A."/>
            <person name="Uohara A."/>
            <person name="Ohji S."/>
            <person name="Ichikawa N."/>
        </authorList>
    </citation>
    <scope>NUCLEOTIDE SEQUENCE [LARGE SCALE GENOMIC DNA]</scope>
    <source>
        <strain evidence="1 2">NBRC 107573</strain>
    </source>
</reference>
<sequence>MLTETFSLKGGLPPLACRDDSKDTVSMTNSLDSLTRAELKVIEDLFMQEITGKMIEVARRHAQTLAEQGLIEEAVFVTGYQPSGAVTRMGFRLTPIGHFRYCQWCDRALS</sequence>
<protein>
    <submittedName>
        <fullName evidence="1">Uncharacterized protein</fullName>
    </submittedName>
</protein>
<keyword evidence="2" id="KW-1185">Reference proteome</keyword>
<proteinExistence type="predicted"/>
<name>A0A512H3E2_9PROT</name>
<dbReference type="Proteomes" id="UP000321567">
    <property type="component" value="Unassembled WGS sequence"/>
</dbReference>
<gene>
    <name evidence="1" type="ORF">ROR02_01060</name>
</gene>
<dbReference type="EMBL" id="BJZO01000002">
    <property type="protein sequence ID" value="GEO79975.1"/>
    <property type="molecule type" value="Genomic_DNA"/>
</dbReference>
<comment type="caution">
    <text evidence="1">The sequence shown here is derived from an EMBL/GenBank/DDBJ whole genome shotgun (WGS) entry which is preliminary data.</text>
</comment>
<evidence type="ECO:0000313" key="1">
    <source>
        <dbReference type="EMBL" id="GEO79975.1"/>
    </source>
</evidence>
<dbReference type="AlphaFoldDB" id="A0A512H3E2"/>
<evidence type="ECO:0000313" key="2">
    <source>
        <dbReference type="Proteomes" id="UP000321567"/>
    </source>
</evidence>
<organism evidence="1 2">
    <name type="scientific">Pararhodospirillum oryzae</name>
    <dbReference type="NCBI Taxonomy" id="478448"/>
    <lineage>
        <taxon>Bacteria</taxon>
        <taxon>Pseudomonadati</taxon>
        <taxon>Pseudomonadota</taxon>
        <taxon>Alphaproteobacteria</taxon>
        <taxon>Rhodospirillales</taxon>
        <taxon>Rhodospirillaceae</taxon>
        <taxon>Pararhodospirillum</taxon>
    </lineage>
</organism>